<protein>
    <submittedName>
        <fullName evidence="2">RrF2 family transcriptional regulator</fullName>
    </submittedName>
</protein>
<evidence type="ECO:0000256" key="1">
    <source>
        <dbReference type="ARBA" id="ARBA00023125"/>
    </source>
</evidence>
<dbReference type="RefSeq" id="WP_379882035.1">
    <property type="nucleotide sequence ID" value="NZ_JBHPON010000002.1"/>
</dbReference>
<dbReference type="SUPFAM" id="SSF46785">
    <property type="entry name" value="Winged helix' DNA-binding domain"/>
    <property type="match status" value="1"/>
</dbReference>
<dbReference type="NCBIfam" id="TIGR00738">
    <property type="entry name" value="rrf2_super"/>
    <property type="match status" value="1"/>
</dbReference>
<dbReference type="PROSITE" id="PS51197">
    <property type="entry name" value="HTH_RRF2_2"/>
    <property type="match status" value="1"/>
</dbReference>
<sequence>MRLNLQTDYALRLLMHLAVNEDRLCTIAEVAARYDISKNHLMKVAHLLGKEGYIETVRGRTGGLRLAHAPVTINVGDVVRRTEADFAIVECFEGGAGECLITPSCRLKSVLNEAVKMFLAALDHYTLDDLVRRNARLRLLLEEEAA</sequence>
<accession>A0ABW1KXA6</accession>
<dbReference type="EMBL" id="JBHPON010000002">
    <property type="protein sequence ID" value="MFC6036725.1"/>
    <property type="molecule type" value="Genomic_DNA"/>
</dbReference>
<dbReference type="PANTHER" id="PTHR33221">
    <property type="entry name" value="WINGED HELIX-TURN-HELIX TRANSCRIPTIONAL REGULATOR, RRF2 FAMILY"/>
    <property type="match status" value="1"/>
</dbReference>
<name>A0ABW1KXA6_9PROT</name>
<dbReference type="Proteomes" id="UP001596116">
    <property type="component" value="Unassembled WGS sequence"/>
</dbReference>
<reference evidence="2 3" key="1">
    <citation type="submission" date="2024-09" db="EMBL/GenBank/DDBJ databases">
        <authorList>
            <person name="Zhang Z.-H."/>
        </authorList>
    </citation>
    <scope>NUCLEOTIDE SEQUENCE [LARGE SCALE GENOMIC DNA]</scope>
    <source>
        <strain evidence="2 3">HHTR114</strain>
    </source>
</reference>
<dbReference type="Gene3D" id="1.10.10.10">
    <property type="entry name" value="Winged helix-like DNA-binding domain superfamily/Winged helix DNA-binding domain"/>
    <property type="match status" value="1"/>
</dbReference>
<keyword evidence="1" id="KW-0238">DNA-binding</keyword>
<gene>
    <name evidence="2" type="ORF">ACFMB1_14295</name>
</gene>
<comment type="caution">
    <text evidence="2">The sequence shown here is derived from an EMBL/GenBank/DDBJ whole genome shotgun (WGS) entry which is preliminary data.</text>
</comment>
<keyword evidence="3" id="KW-1185">Reference proteome</keyword>
<dbReference type="InterPro" id="IPR000944">
    <property type="entry name" value="Tscrpt_reg_Rrf2"/>
</dbReference>
<dbReference type="InterPro" id="IPR036388">
    <property type="entry name" value="WH-like_DNA-bd_sf"/>
</dbReference>
<dbReference type="InterPro" id="IPR036390">
    <property type="entry name" value="WH_DNA-bd_sf"/>
</dbReference>
<evidence type="ECO:0000313" key="2">
    <source>
        <dbReference type="EMBL" id="MFC6036725.1"/>
    </source>
</evidence>
<dbReference type="PANTHER" id="PTHR33221:SF4">
    <property type="entry name" value="HTH-TYPE TRANSCRIPTIONAL REPRESSOR NSRR"/>
    <property type="match status" value="1"/>
</dbReference>
<dbReference type="Pfam" id="PF02082">
    <property type="entry name" value="Rrf2"/>
    <property type="match status" value="1"/>
</dbReference>
<proteinExistence type="predicted"/>
<organism evidence="2 3">
    <name type="scientific">Hyphococcus aureus</name>
    <dbReference type="NCBI Taxonomy" id="2666033"/>
    <lineage>
        <taxon>Bacteria</taxon>
        <taxon>Pseudomonadati</taxon>
        <taxon>Pseudomonadota</taxon>
        <taxon>Alphaproteobacteria</taxon>
        <taxon>Parvularculales</taxon>
        <taxon>Parvularculaceae</taxon>
        <taxon>Hyphococcus</taxon>
    </lineage>
</organism>
<evidence type="ECO:0000313" key="3">
    <source>
        <dbReference type="Proteomes" id="UP001596116"/>
    </source>
</evidence>